<evidence type="ECO:0000313" key="2">
    <source>
        <dbReference type="Proteomes" id="UP000054359"/>
    </source>
</evidence>
<dbReference type="OMA" id="HRIMVEY"/>
<dbReference type="Proteomes" id="UP000054359">
    <property type="component" value="Unassembled WGS sequence"/>
</dbReference>
<accession>A0A087THV0</accession>
<keyword evidence="2" id="KW-1185">Reference proteome</keyword>
<name>A0A087THV0_STEMI</name>
<reference evidence="1 2" key="1">
    <citation type="submission" date="2013-11" db="EMBL/GenBank/DDBJ databases">
        <title>Genome sequencing of Stegodyphus mimosarum.</title>
        <authorList>
            <person name="Bechsgaard J."/>
        </authorList>
    </citation>
    <scope>NUCLEOTIDE SEQUENCE [LARGE SCALE GENOMIC DNA]</scope>
</reference>
<feature type="non-terminal residue" evidence="1">
    <location>
        <position position="164"/>
    </location>
</feature>
<evidence type="ECO:0008006" key="3">
    <source>
        <dbReference type="Google" id="ProtNLM"/>
    </source>
</evidence>
<dbReference type="AlphaFoldDB" id="A0A087THV0"/>
<proteinExistence type="predicted"/>
<sequence>MTDAKEKELLFVQCVIPGDFNMEFVRIDWQRESVPYNFSFPTPPPINLSQESVPYVNMVVRDKGLRLDTSAIVHPGSLLDLLIYLDKESSVHYDISLRYLTLADATRSQEEVVVMNGCSVDPFVLQVFRPVDGVLKSQFRAFKFQSSDFVIFLATVSVCLEQCV</sequence>
<dbReference type="EMBL" id="KK115291">
    <property type="protein sequence ID" value="KFM64689.1"/>
    <property type="molecule type" value="Genomic_DNA"/>
</dbReference>
<dbReference type="OrthoDB" id="6427505at2759"/>
<gene>
    <name evidence="1" type="ORF">X975_22740</name>
</gene>
<evidence type="ECO:0000313" key="1">
    <source>
        <dbReference type="EMBL" id="KFM64689.1"/>
    </source>
</evidence>
<protein>
    <recommendedName>
        <fullName evidence="3">ZP domain-containing protein</fullName>
    </recommendedName>
</protein>
<organism evidence="1 2">
    <name type="scientific">Stegodyphus mimosarum</name>
    <name type="common">African social velvet spider</name>
    <dbReference type="NCBI Taxonomy" id="407821"/>
    <lineage>
        <taxon>Eukaryota</taxon>
        <taxon>Metazoa</taxon>
        <taxon>Ecdysozoa</taxon>
        <taxon>Arthropoda</taxon>
        <taxon>Chelicerata</taxon>
        <taxon>Arachnida</taxon>
        <taxon>Araneae</taxon>
        <taxon>Araneomorphae</taxon>
        <taxon>Entelegynae</taxon>
        <taxon>Eresoidea</taxon>
        <taxon>Eresidae</taxon>
        <taxon>Stegodyphus</taxon>
    </lineage>
</organism>
<dbReference type="STRING" id="407821.A0A087THV0"/>